<evidence type="ECO:0000313" key="3">
    <source>
        <dbReference type="Proteomes" id="UP000008672"/>
    </source>
</evidence>
<protein>
    <submittedName>
        <fullName evidence="2">Protein phosphatase 1 regulatory subunit 27</fullName>
    </submittedName>
</protein>
<reference evidence="2" key="3">
    <citation type="submission" date="2025-09" db="UniProtKB">
        <authorList>
            <consortium name="Ensembl"/>
        </authorList>
    </citation>
    <scope>IDENTIFICATION</scope>
</reference>
<sequence>SSMKYNYQIPVGGRRSPVRSVHFPNEIVFLDHIREGDLEQIGRFIRARKVTLTTIYLTGMAALHEAVLSGNLDCVKLLVKYGADIHQRDENGWSPLHMACSDGYADIAKYLMSLGARVDIKNDDGEKPADLIDQECYDLLELFKGRGVP</sequence>
<reference evidence="3" key="1">
    <citation type="submission" date="2011-08" db="EMBL/GenBank/DDBJ databases">
        <title>The draft genome of Latimeria chalumnae.</title>
        <authorList>
            <person name="Di Palma F."/>
            <person name="Alfoldi J."/>
            <person name="Johnson J."/>
            <person name="Berlin A."/>
            <person name="Gnerre S."/>
            <person name="Jaffe D."/>
            <person name="MacCallum I."/>
            <person name="Young S."/>
            <person name="Walker B.J."/>
            <person name="Lander E."/>
            <person name="Lindblad-Toh K."/>
        </authorList>
    </citation>
    <scope>NUCLEOTIDE SEQUENCE [LARGE SCALE GENOMIC DNA]</scope>
    <source>
        <strain evidence="3">Wild caught</strain>
    </source>
</reference>
<dbReference type="SMART" id="SM00248">
    <property type="entry name" value="ANK"/>
    <property type="match status" value="2"/>
</dbReference>
<organism evidence="2 3">
    <name type="scientific">Latimeria chalumnae</name>
    <name type="common">Coelacanth</name>
    <dbReference type="NCBI Taxonomy" id="7897"/>
    <lineage>
        <taxon>Eukaryota</taxon>
        <taxon>Metazoa</taxon>
        <taxon>Chordata</taxon>
        <taxon>Craniata</taxon>
        <taxon>Vertebrata</taxon>
        <taxon>Euteleostomi</taxon>
        <taxon>Coelacanthiformes</taxon>
        <taxon>Coelacanthidae</taxon>
        <taxon>Latimeria</taxon>
    </lineage>
</organism>
<dbReference type="InterPro" id="IPR036770">
    <property type="entry name" value="Ankyrin_rpt-contain_sf"/>
</dbReference>
<dbReference type="PANTHER" id="PTHR46899">
    <property type="entry name" value="PROTEIN PHOSPHATASE 1 REGULATORY SUBUNIT 27"/>
    <property type="match status" value="1"/>
</dbReference>
<proteinExistence type="predicted"/>
<dbReference type="GeneTree" id="ENSGT00940000159603"/>
<dbReference type="Proteomes" id="UP000008672">
    <property type="component" value="Unassembled WGS sequence"/>
</dbReference>
<feature type="repeat" description="ANK" evidence="1">
    <location>
        <begin position="58"/>
        <end position="90"/>
    </location>
</feature>
<feature type="repeat" description="ANK" evidence="1">
    <location>
        <begin position="91"/>
        <end position="123"/>
    </location>
</feature>
<reference evidence="2" key="2">
    <citation type="submission" date="2025-08" db="UniProtKB">
        <authorList>
            <consortium name="Ensembl"/>
        </authorList>
    </citation>
    <scope>IDENTIFICATION</scope>
</reference>
<dbReference type="PROSITE" id="PS50088">
    <property type="entry name" value="ANK_REPEAT"/>
    <property type="match status" value="2"/>
</dbReference>
<dbReference type="STRING" id="7897.ENSLACP00000003603"/>
<dbReference type="PANTHER" id="PTHR46899:SF3">
    <property type="entry name" value="PROTEIN PHOSPHATASE 1 REGULATORY SUBUNIT 27"/>
    <property type="match status" value="1"/>
</dbReference>
<dbReference type="EMBL" id="AFYH01016814">
    <property type="status" value="NOT_ANNOTATED_CDS"/>
    <property type="molecule type" value="Genomic_DNA"/>
</dbReference>
<dbReference type="InterPro" id="IPR002110">
    <property type="entry name" value="Ankyrin_rpt"/>
</dbReference>
<dbReference type="AlphaFoldDB" id="H3A1T2"/>
<dbReference type="eggNOG" id="KOG0505">
    <property type="taxonomic scope" value="Eukaryota"/>
</dbReference>
<dbReference type="Ensembl" id="ENSLACT00000003636.1">
    <property type="protein sequence ID" value="ENSLACP00000003603.1"/>
    <property type="gene ID" value="ENSLACG00000003211.1"/>
</dbReference>
<dbReference type="SUPFAM" id="SSF48403">
    <property type="entry name" value="Ankyrin repeat"/>
    <property type="match status" value="1"/>
</dbReference>
<dbReference type="HOGENOM" id="CLU_000134_41_0_1"/>
<keyword evidence="1" id="KW-0040">ANK repeat</keyword>
<dbReference type="OMA" id="QRDATND"/>
<name>H3A1T2_LATCH</name>
<evidence type="ECO:0000313" key="2">
    <source>
        <dbReference type="Ensembl" id="ENSLACP00000003603.1"/>
    </source>
</evidence>
<accession>H3A1T2</accession>
<gene>
    <name evidence="2" type="primary">PPP1R27</name>
</gene>
<dbReference type="Pfam" id="PF12796">
    <property type="entry name" value="Ank_2"/>
    <property type="match status" value="1"/>
</dbReference>
<dbReference type="GO" id="GO:0019902">
    <property type="term" value="F:phosphatase binding"/>
    <property type="evidence" value="ECO:0007669"/>
    <property type="project" value="TreeGrafter"/>
</dbReference>
<dbReference type="Gene3D" id="1.25.40.20">
    <property type="entry name" value="Ankyrin repeat-containing domain"/>
    <property type="match status" value="1"/>
</dbReference>
<dbReference type="EMBL" id="AFYH01016812">
    <property type="status" value="NOT_ANNOTATED_CDS"/>
    <property type="molecule type" value="Genomic_DNA"/>
</dbReference>
<dbReference type="FunCoup" id="H3A1T2">
    <property type="interactions" value="2"/>
</dbReference>
<evidence type="ECO:0000256" key="1">
    <source>
        <dbReference type="PROSITE-ProRule" id="PRU00023"/>
    </source>
</evidence>
<dbReference type="EMBL" id="AFYH01016813">
    <property type="status" value="NOT_ANNOTATED_CDS"/>
    <property type="molecule type" value="Genomic_DNA"/>
</dbReference>
<dbReference type="InParanoid" id="H3A1T2"/>
<keyword evidence="3" id="KW-1185">Reference proteome</keyword>
<dbReference type="Bgee" id="ENSLACG00000003211">
    <property type="expression patterns" value="Expressed in chordate pharynx and 6 other cell types or tissues"/>
</dbReference>
<dbReference type="InterPro" id="IPR053080">
    <property type="entry name" value="PP1_regulatory_subunit_27"/>
</dbReference>
<dbReference type="PROSITE" id="PS50297">
    <property type="entry name" value="ANK_REP_REGION"/>
    <property type="match status" value="2"/>
</dbReference>